<dbReference type="EMBL" id="AM235768">
    <property type="protein sequence ID" value="CAM96149.1"/>
    <property type="molecule type" value="Genomic_DNA"/>
</dbReference>
<keyword evidence="1" id="KW-0472">Membrane</keyword>
<keyword evidence="2" id="KW-0614">Plasmid</keyword>
<gene>
    <name evidence="2" type="ordered locus">pQBR0117</name>
</gene>
<dbReference type="PROSITE" id="PS51257">
    <property type="entry name" value="PROKAR_LIPOPROTEIN"/>
    <property type="match status" value="1"/>
</dbReference>
<proteinExistence type="predicted"/>
<keyword evidence="1" id="KW-1133">Transmembrane helix</keyword>
<keyword evidence="1 2" id="KW-0812">Transmembrane</keyword>
<reference evidence="2 3" key="1">
    <citation type="journal article" date="2007" name="ISME J.">
        <title>Sequence-based analysis of pQBR103; a representative of a unique, transfer-proficient mega plasmid resident in the microbial community of sugar beet.</title>
        <authorList>
            <person name="Tett A."/>
            <person name="Spiers A.J."/>
            <person name="Crossman L.C."/>
            <person name="Ager D."/>
            <person name="Ciric L."/>
            <person name="Dow J.M."/>
            <person name="Fry J.C."/>
            <person name="Harris D."/>
            <person name="Lilley A."/>
            <person name="Oliver A."/>
            <person name="Parkhill J."/>
            <person name="Quail M.A."/>
            <person name="Rainey P.B."/>
            <person name="Saunders N.J."/>
            <person name="Seeger K."/>
            <person name="Snyder L.A.S."/>
            <person name="Squares R."/>
            <person name="Thomas C.M."/>
            <person name="Turner S.L."/>
            <person name="Zhang X.-X."/>
            <person name="Field D."/>
            <person name="Bailey M.J."/>
        </authorList>
    </citation>
    <scope>NUCLEOTIDE SEQUENCE [LARGE SCALE GENOMIC DNA]</scope>
    <source>
        <strain evidence="2 3">SBW25</strain>
    </source>
</reference>
<evidence type="ECO:0000313" key="3">
    <source>
        <dbReference type="Proteomes" id="UP000002332"/>
    </source>
</evidence>
<protein>
    <submittedName>
        <fullName evidence="2">Transmembrane protein</fullName>
    </submittedName>
</protein>
<organism evidence="2 3">
    <name type="scientific">Pseudomonas fluorescens (strain SBW25)</name>
    <dbReference type="NCBI Taxonomy" id="216595"/>
    <lineage>
        <taxon>Bacteria</taxon>
        <taxon>Pseudomonadati</taxon>
        <taxon>Pseudomonadota</taxon>
        <taxon>Gammaproteobacteria</taxon>
        <taxon>Pseudomonadales</taxon>
        <taxon>Pseudomonadaceae</taxon>
        <taxon>Pseudomonas</taxon>
    </lineage>
</organism>
<feature type="transmembrane region" description="Helical" evidence="1">
    <location>
        <begin position="66"/>
        <end position="84"/>
    </location>
</feature>
<sequence>MKTIVGMFWGMVAGVFAACGLIVFTQLIGAGADLLGFTEWTYRYYMICLGVCVAFLILSKPARNHWRFMTVFLVAVFMVIGVGFNTFLDTSAGNDQVSRMANSLLGMSLIAAKVVMYAAPGALTAFYAFTAFSAVSNGTSNKPEI</sequence>
<feature type="transmembrane region" description="Helical" evidence="1">
    <location>
        <begin position="104"/>
        <end position="129"/>
    </location>
</feature>
<accession>A4V7M7</accession>
<name>A4V7M7_PSEFS</name>
<dbReference type="Proteomes" id="UP000002332">
    <property type="component" value="Plasmid pQBR103"/>
</dbReference>
<feature type="transmembrane region" description="Helical" evidence="1">
    <location>
        <begin position="42"/>
        <end position="59"/>
    </location>
</feature>
<feature type="transmembrane region" description="Helical" evidence="1">
    <location>
        <begin position="7"/>
        <end position="30"/>
    </location>
</feature>
<dbReference type="RefSeq" id="WP_011922926.1">
    <property type="nucleotide sequence ID" value="NC_009444.1"/>
</dbReference>
<evidence type="ECO:0000313" key="2">
    <source>
        <dbReference type="EMBL" id="CAM96149.1"/>
    </source>
</evidence>
<geneLocation type="plasmid" evidence="2 3">
    <name>pQBR103</name>
</geneLocation>
<dbReference type="AlphaFoldDB" id="A4V7M7"/>
<evidence type="ECO:0000256" key="1">
    <source>
        <dbReference type="SAM" id="Phobius"/>
    </source>
</evidence>